<evidence type="ECO:0000256" key="3">
    <source>
        <dbReference type="ARBA" id="ARBA00022519"/>
    </source>
</evidence>
<keyword evidence="13" id="KW-1185">Reference proteome</keyword>
<dbReference type="CDD" id="cd07398">
    <property type="entry name" value="MPP_YbbF-LpxH"/>
    <property type="match status" value="1"/>
</dbReference>
<dbReference type="PANTHER" id="PTHR34990:SF1">
    <property type="entry name" value="UDP-2,3-DIACYLGLUCOSAMINE HYDROLASE"/>
    <property type="match status" value="1"/>
</dbReference>
<comment type="caution">
    <text evidence="12">The sequence shown here is derived from an EMBL/GenBank/DDBJ whole genome shotgun (WGS) entry which is preliminary data.</text>
</comment>
<keyword evidence="5 10" id="KW-0479">Metal-binding</keyword>
<evidence type="ECO:0000256" key="8">
    <source>
        <dbReference type="ARBA" id="ARBA00023136"/>
    </source>
</evidence>
<dbReference type="GO" id="GO:0005737">
    <property type="term" value="C:cytoplasm"/>
    <property type="evidence" value="ECO:0007669"/>
    <property type="project" value="InterPro"/>
</dbReference>
<evidence type="ECO:0000313" key="13">
    <source>
        <dbReference type="Proteomes" id="UP000308891"/>
    </source>
</evidence>
<dbReference type="HAMAP" id="MF_00575">
    <property type="entry name" value="LpxH"/>
    <property type="match status" value="1"/>
</dbReference>
<dbReference type="AlphaFoldDB" id="A0A4T0UXW2"/>
<evidence type="ECO:0000256" key="9">
    <source>
        <dbReference type="ARBA" id="ARBA00023211"/>
    </source>
</evidence>
<feature type="binding site" evidence="10">
    <location>
        <position position="41"/>
    </location>
    <ligand>
        <name>Mn(2+)</name>
        <dbReference type="ChEBI" id="CHEBI:29035"/>
        <label>1</label>
    </ligand>
</feature>
<dbReference type="InterPro" id="IPR029052">
    <property type="entry name" value="Metallo-depent_PP-like"/>
</dbReference>
<dbReference type="InterPro" id="IPR043461">
    <property type="entry name" value="LpxH-like"/>
</dbReference>
<feature type="binding site" evidence="10">
    <location>
        <position position="164"/>
    </location>
    <ligand>
        <name>substrate</name>
    </ligand>
</feature>
<evidence type="ECO:0000256" key="7">
    <source>
        <dbReference type="ARBA" id="ARBA00023098"/>
    </source>
</evidence>
<keyword evidence="1 10" id="KW-1003">Cell membrane</keyword>
<feature type="binding site" evidence="10">
    <location>
        <position position="8"/>
    </location>
    <ligand>
        <name>Mn(2+)</name>
        <dbReference type="ChEBI" id="CHEBI:29035"/>
        <label>1</label>
    </ligand>
</feature>
<keyword evidence="2 10" id="KW-0444">Lipid biosynthesis</keyword>
<proteinExistence type="inferred from homology"/>
<dbReference type="GO" id="GO:0030145">
    <property type="term" value="F:manganese ion binding"/>
    <property type="evidence" value="ECO:0007669"/>
    <property type="project" value="UniProtKB-UniRule"/>
</dbReference>
<dbReference type="RefSeq" id="WP_136552340.1">
    <property type="nucleotide sequence ID" value="NZ_STGJ01000006.1"/>
</dbReference>
<evidence type="ECO:0000256" key="2">
    <source>
        <dbReference type="ARBA" id="ARBA00022516"/>
    </source>
</evidence>
<evidence type="ECO:0000256" key="5">
    <source>
        <dbReference type="ARBA" id="ARBA00022723"/>
    </source>
</evidence>
<feature type="binding site" evidence="10">
    <location>
        <position position="196"/>
    </location>
    <ligand>
        <name>Mn(2+)</name>
        <dbReference type="ChEBI" id="CHEBI:29035"/>
        <label>2</label>
    </ligand>
</feature>
<comment type="cofactor">
    <cofactor evidence="10">
        <name>Mn(2+)</name>
        <dbReference type="ChEBI" id="CHEBI:29035"/>
    </cofactor>
    <text evidence="10">Binds 2 Mn(2+) ions per subunit in a binuclear metal center.</text>
</comment>
<keyword evidence="7 10" id="KW-0443">Lipid metabolism</keyword>
<dbReference type="GO" id="GO:0008758">
    <property type="term" value="F:UDP-2,3-diacylglucosamine hydrolase activity"/>
    <property type="evidence" value="ECO:0007669"/>
    <property type="project" value="UniProtKB-UniRule"/>
</dbReference>
<feature type="binding site" evidence="10">
    <location>
        <position position="79"/>
    </location>
    <ligand>
        <name>Mn(2+)</name>
        <dbReference type="ChEBI" id="CHEBI:29035"/>
        <label>2</label>
    </ligand>
</feature>
<feature type="binding site" evidence="10">
    <location>
        <position position="198"/>
    </location>
    <ligand>
        <name>Mn(2+)</name>
        <dbReference type="ChEBI" id="CHEBI:29035"/>
        <label>1</label>
    </ligand>
</feature>
<sequence length="242" mass="26590">MAIHFISDLHLSEEHPELAELFERTLAEWAGQIDALYILGDLFEYWVGDDDAGSPFNARMLDTLARFAAQTPLYVMHGNRDFLLGEGFERASGARLIADPTPIDAYGQRLLLSHGDVACTADTAYQAFRALRSQPAWQAALLARPLAERHAIARAARTQSEGQKAVQGYTEEGDVTAEGLLALLEPCGWPVLVHGHTHRPGCYPVTDGKTQRWVIADWHDGAGGYLRLDEDGLAALRLTAAR</sequence>
<dbReference type="Proteomes" id="UP000308891">
    <property type="component" value="Unassembled WGS sequence"/>
</dbReference>
<feature type="binding site" evidence="10">
    <location>
        <position position="167"/>
    </location>
    <ligand>
        <name>substrate</name>
    </ligand>
</feature>
<dbReference type="SUPFAM" id="SSF56300">
    <property type="entry name" value="Metallo-dependent phosphatases"/>
    <property type="match status" value="1"/>
</dbReference>
<reference evidence="12 13" key="1">
    <citation type="submission" date="2019-04" db="EMBL/GenBank/DDBJ databases">
        <title>Crenobacter sp. nov.</title>
        <authorList>
            <person name="Shi S."/>
        </authorList>
    </citation>
    <scope>NUCLEOTIDE SEQUENCE [LARGE SCALE GENOMIC DNA]</scope>
    <source>
        <strain evidence="12 13">GY 70310</strain>
    </source>
</reference>
<keyword evidence="9 10" id="KW-0464">Manganese</keyword>
<dbReference type="InterPro" id="IPR004843">
    <property type="entry name" value="Calcineurin-like_PHP"/>
</dbReference>
<comment type="catalytic activity">
    <reaction evidence="10">
        <text>UDP-2-N,3-O-bis[(3R)-3-hydroxytetradecanoyl]-alpha-D-glucosamine + H2O = 2-N,3-O-bis[(3R)-3-hydroxytetradecanoyl]-alpha-D-glucosaminyl 1-phosphate + UMP + 2 H(+)</text>
        <dbReference type="Rhea" id="RHEA:25213"/>
        <dbReference type="ChEBI" id="CHEBI:15377"/>
        <dbReference type="ChEBI" id="CHEBI:15378"/>
        <dbReference type="ChEBI" id="CHEBI:57865"/>
        <dbReference type="ChEBI" id="CHEBI:57957"/>
        <dbReference type="ChEBI" id="CHEBI:78847"/>
        <dbReference type="EC" id="3.6.1.54"/>
    </reaction>
</comment>
<evidence type="ECO:0000256" key="4">
    <source>
        <dbReference type="ARBA" id="ARBA00022556"/>
    </source>
</evidence>
<dbReference type="Pfam" id="PF00149">
    <property type="entry name" value="Metallophos"/>
    <property type="match status" value="1"/>
</dbReference>
<evidence type="ECO:0000256" key="6">
    <source>
        <dbReference type="ARBA" id="ARBA00022801"/>
    </source>
</evidence>
<comment type="function">
    <text evidence="10">Hydrolyzes the pyrophosphate bond of UDP-2,3-diacylglucosamine to yield 2,3-diacylglucosamine 1-phosphate (lipid X) and UMP by catalyzing the attack of water at the alpha-P atom. Involved in the biosynthesis of lipid A, a phosphorylated glycolipid that anchors the lipopolysaccharide to the outer membrane of the cell.</text>
</comment>
<comment type="similarity">
    <text evidence="10">Belongs to the LpxH family.</text>
</comment>
<evidence type="ECO:0000256" key="10">
    <source>
        <dbReference type="HAMAP-Rule" id="MF_00575"/>
    </source>
</evidence>
<protein>
    <recommendedName>
        <fullName evidence="10">UDP-2,3-diacylglucosamine hydrolase</fullName>
        <ecNumber evidence="10">3.6.1.54</ecNumber>
    </recommendedName>
    <alternativeName>
        <fullName evidence="10">UDP-2,3-diacylglucosamine diphosphatase</fullName>
    </alternativeName>
</protein>
<accession>A0A4T0UXW2</accession>
<dbReference type="OrthoDB" id="9783283at2"/>
<keyword evidence="3 10" id="KW-0997">Cell inner membrane</keyword>
<dbReference type="NCBIfam" id="TIGR01854">
    <property type="entry name" value="lipid_A_lpxH"/>
    <property type="match status" value="1"/>
</dbReference>
<keyword evidence="4 10" id="KW-0441">Lipid A biosynthesis</keyword>
<comment type="subcellular location">
    <subcellularLocation>
        <location evidence="10">Cell inner membrane</location>
        <topology evidence="10">Peripheral membrane protein</topology>
        <orientation evidence="10">Cytoplasmic side</orientation>
    </subcellularLocation>
</comment>
<feature type="binding site" evidence="10">
    <location>
        <position position="114"/>
    </location>
    <ligand>
        <name>Mn(2+)</name>
        <dbReference type="ChEBI" id="CHEBI:29035"/>
        <label>2</label>
    </ligand>
</feature>
<gene>
    <name evidence="10" type="primary">lpxH</name>
    <name evidence="12" type="ORF">E5K04_06930</name>
</gene>
<comment type="pathway">
    <text evidence="10">Glycolipid biosynthesis; lipid IV(A) biosynthesis; lipid IV(A) from (3R)-3-hydroxytetradecanoyl-[acyl-carrier-protein] and UDP-N-acetyl-alpha-D-glucosamine: step 4/6.</text>
</comment>
<evidence type="ECO:0000313" key="12">
    <source>
        <dbReference type="EMBL" id="TIC83747.1"/>
    </source>
</evidence>
<keyword evidence="8 10" id="KW-0472">Membrane</keyword>
<feature type="binding site" evidence="10">
    <location>
        <position position="160"/>
    </location>
    <ligand>
        <name>substrate</name>
    </ligand>
</feature>
<dbReference type="EC" id="3.6.1.54" evidence="10"/>
<dbReference type="EMBL" id="STGJ01000006">
    <property type="protein sequence ID" value="TIC83747.1"/>
    <property type="molecule type" value="Genomic_DNA"/>
</dbReference>
<feature type="binding site" evidence="10">
    <location>
        <position position="196"/>
    </location>
    <ligand>
        <name>substrate</name>
    </ligand>
</feature>
<evidence type="ECO:0000259" key="11">
    <source>
        <dbReference type="Pfam" id="PF00149"/>
    </source>
</evidence>
<dbReference type="GO" id="GO:0019897">
    <property type="term" value="C:extrinsic component of plasma membrane"/>
    <property type="evidence" value="ECO:0007669"/>
    <property type="project" value="UniProtKB-UniRule"/>
</dbReference>
<dbReference type="InterPro" id="IPR010138">
    <property type="entry name" value="UDP-diacylglucosamine_Hdrlase"/>
</dbReference>
<feature type="binding site" evidence="10">
    <location>
        <position position="10"/>
    </location>
    <ligand>
        <name>Mn(2+)</name>
        <dbReference type="ChEBI" id="CHEBI:29035"/>
        <label>1</label>
    </ligand>
</feature>
<dbReference type="NCBIfam" id="NF003743">
    <property type="entry name" value="PRK05340.1"/>
    <property type="match status" value="1"/>
</dbReference>
<keyword evidence="6 10" id="KW-0378">Hydrolase</keyword>
<dbReference type="UniPathway" id="UPA00359">
    <property type="reaction ID" value="UER00480"/>
</dbReference>
<dbReference type="PANTHER" id="PTHR34990">
    <property type="entry name" value="UDP-2,3-DIACYLGLUCOSAMINE HYDROLASE-RELATED"/>
    <property type="match status" value="1"/>
</dbReference>
<evidence type="ECO:0000256" key="1">
    <source>
        <dbReference type="ARBA" id="ARBA00022475"/>
    </source>
</evidence>
<feature type="binding site" evidence="10">
    <location>
        <begin position="79"/>
        <end position="80"/>
    </location>
    <ligand>
        <name>substrate</name>
    </ligand>
</feature>
<feature type="domain" description="Calcineurin-like phosphoesterase" evidence="11">
    <location>
        <begin position="1"/>
        <end position="200"/>
    </location>
</feature>
<feature type="binding site" evidence="10">
    <location>
        <position position="41"/>
    </location>
    <ligand>
        <name>Mn(2+)</name>
        <dbReference type="ChEBI" id="CHEBI:29035"/>
        <label>2</label>
    </ligand>
</feature>
<name>A0A4T0UXW2_9NEIS</name>
<dbReference type="Gene3D" id="3.60.21.10">
    <property type="match status" value="1"/>
</dbReference>
<organism evidence="12 13">
    <name type="scientific">Crenobacter intestini</name>
    <dbReference type="NCBI Taxonomy" id="2563443"/>
    <lineage>
        <taxon>Bacteria</taxon>
        <taxon>Pseudomonadati</taxon>
        <taxon>Pseudomonadota</taxon>
        <taxon>Betaproteobacteria</taxon>
        <taxon>Neisseriales</taxon>
        <taxon>Neisseriaceae</taxon>
        <taxon>Crenobacter</taxon>
    </lineage>
</organism>
<dbReference type="GO" id="GO:0009245">
    <property type="term" value="P:lipid A biosynthetic process"/>
    <property type="evidence" value="ECO:0007669"/>
    <property type="project" value="UniProtKB-UniRule"/>
</dbReference>
<feature type="binding site" evidence="10">
    <location>
        <position position="122"/>
    </location>
    <ligand>
        <name>substrate</name>
    </ligand>
</feature>